<dbReference type="PANTHER" id="PTHR43685">
    <property type="entry name" value="GLYCOSYLTRANSFERASE"/>
    <property type="match status" value="1"/>
</dbReference>
<gene>
    <name evidence="2" type="ORF">E0F98_07975</name>
</gene>
<reference evidence="2 3" key="1">
    <citation type="submission" date="2019-03" db="EMBL/GenBank/DDBJ databases">
        <title>Flavobacterium TSA-D2 sp. nov., isolated from arctic soil.</title>
        <authorList>
            <person name="Chaudhary D.K."/>
        </authorList>
    </citation>
    <scope>NUCLEOTIDE SEQUENCE [LARGE SCALE GENOMIC DNA]</scope>
    <source>
        <strain evidence="2 3">TSA-D2</strain>
    </source>
</reference>
<feature type="domain" description="Glycosyltransferase 2-like" evidence="1">
    <location>
        <begin position="6"/>
        <end position="112"/>
    </location>
</feature>
<dbReference type="RefSeq" id="WP_132110235.1">
    <property type="nucleotide sequence ID" value="NZ_SMFO01000004.1"/>
</dbReference>
<keyword evidence="2" id="KW-0808">Transferase</keyword>
<evidence type="ECO:0000313" key="3">
    <source>
        <dbReference type="Proteomes" id="UP000294597"/>
    </source>
</evidence>
<sequence length="279" mass="31950">MNNTVSIIVPCYNQAQYLDEALQSVAAQTYSDWECIVVSDGSPDNTEEVAQRWIAKDSRFKYLYQENSGVSSARNLGISHAKGIFILPLDADDKMAADYVALAHKALHENRSLKVVYCKSEKFGAETGVSILPPFSLFNLSRENMIFCNALFRKEDWASVGGYDVNMVHGLEDWEFWIAILKNGGDVNCIQTTGFYYRIKTESRQTKITNSHFKELFEYLSVKHADFFVSHYGSFQQLKTELAKKEEELDYQLKSEKFVIDLFCKTFLGFTVFNKSFKL</sequence>
<proteinExistence type="predicted"/>
<dbReference type="InterPro" id="IPR029044">
    <property type="entry name" value="Nucleotide-diphossugar_trans"/>
</dbReference>
<dbReference type="Pfam" id="PF00535">
    <property type="entry name" value="Glycos_transf_2"/>
    <property type="match status" value="1"/>
</dbReference>
<evidence type="ECO:0000313" key="2">
    <source>
        <dbReference type="EMBL" id="TDE04577.1"/>
    </source>
</evidence>
<accession>A0A4R5CXR2</accession>
<dbReference type="SUPFAM" id="SSF53448">
    <property type="entry name" value="Nucleotide-diphospho-sugar transferases"/>
    <property type="match status" value="1"/>
</dbReference>
<dbReference type="PANTHER" id="PTHR43685:SF2">
    <property type="entry name" value="GLYCOSYLTRANSFERASE 2-LIKE DOMAIN-CONTAINING PROTEIN"/>
    <property type="match status" value="1"/>
</dbReference>
<keyword evidence="3" id="KW-1185">Reference proteome</keyword>
<dbReference type="InterPro" id="IPR050834">
    <property type="entry name" value="Glycosyltransf_2"/>
</dbReference>
<comment type="caution">
    <text evidence="2">The sequence shown here is derived from an EMBL/GenBank/DDBJ whole genome shotgun (WGS) entry which is preliminary data.</text>
</comment>
<dbReference type="GO" id="GO:0016740">
    <property type="term" value="F:transferase activity"/>
    <property type="evidence" value="ECO:0007669"/>
    <property type="project" value="UniProtKB-KW"/>
</dbReference>
<organism evidence="2 3">
    <name type="scientific">Flavobacterium hiemivividum</name>
    <dbReference type="NCBI Taxonomy" id="2541734"/>
    <lineage>
        <taxon>Bacteria</taxon>
        <taxon>Pseudomonadati</taxon>
        <taxon>Bacteroidota</taxon>
        <taxon>Flavobacteriia</taxon>
        <taxon>Flavobacteriales</taxon>
        <taxon>Flavobacteriaceae</taxon>
        <taxon>Flavobacterium</taxon>
    </lineage>
</organism>
<evidence type="ECO:0000259" key="1">
    <source>
        <dbReference type="Pfam" id="PF00535"/>
    </source>
</evidence>
<protein>
    <submittedName>
        <fullName evidence="2">Glycosyltransferase family 2 protein</fullName>
    </submittedName>
</protein>
<dbReference type="Gene3D" id="3.90.550.10">
    <property type="entry name" value="Spore Coat Polysaccharide Biosynthesis Protein SpsA, Chain A"/>
    <property type="match status" value="1"/>
</dbReference>
<dbReference type="EMBL" id="SMFO01000004">
    <property type="protein sequence ID" value="TDE04577.1"/>
    <property type="molecule type" value="Genomic_DNA"/>
</dbReference>
<dbReference type="Proteomes" id="UP000294597">
    <property type="component" value="Unassembled WGS sequence"/>
</dbReference>
<name>A0A4R5CXR2_9FLAO</name>
<dbReference type="GO" id="GO:0044010">
    <property type="term" value="P:single-species biofilm formation"/>
    <property type="evidence" value="ECO:0007669"/>
    <property type="project" value="TreeGrafter"/>
</dbReference>
<dbReference type="CDD" id="cd00761">
    <property type="entry name" value="Glyco_tranf_GTA_type"/>
    <property type="match status" value="1"/>
</dbReference>
<dbReference type="AlphaFoldDB" id="A0A4R5CXR2"/>
<dbReference type="InterPro" id="IPR001173">
    <property type="entry name" value="Glyco_trans_2-like"/>
</dbReference>